<protein>
    <submittedName>
        <fullName evidence="7">Acetolactate synthase</fullName>
    </submittedName>
</protein>
<dbReference type="GO" id="GO:0009097">
    <property type="term" value="P:isoleucine biosynthetic process"/>
    <property type="evidence" value="ECO:0007669"/>
    <property type="project" value="TreeGrafter"/>
</dbReference>
<dbReference type="GO" id="GO:0030976">
    <property type="term" value="F:thiamine pyrophosphate binding"/>
    <property type="evidence" value="ECO:0007669"/>
    <property type="project" value="InterPro"/>
</dbReference>
<dbReference type="InterPro" id="IPR029035">
    <property type="entry name" value="DHS-like_NAD/FAD-binding_dom"/>
</dbReference>
<dbReference type="SUPFAM" id="SSF52518">
    <property type="entry name" value="Thiamin diphosphate-binding fold (THDP-binding)"/>
    <property type="match status" value="2"/>
</dbReference>
<dbReference type="InterPro" id="IPR011766">
    <property type="entry name" value="TPP_enzyme_TPP-bd"/>
</dbReference>
<dbReference type="Pfam" id="PF02776">
    <property type="entry name" value="TPP_enzyme_N"/>
    <property type="match status" value="1"/>
</dbReference>
<evidence type="ECO:0000313" key="8">
    <source>
        <dbReference type="Proteomes" id="UP000229307"/>
    </source>
</evidence>
<dbReference type="GO" id="GO:0050660">
    <property type="term" value="F:flavin adenine dinucleotide binding"/>
    <property type="evidence" value="ECO:0007669"/>
    <property type="project" value="TreeGrafter"/>
</dbReference>
<evidence type="ECO:0000259" key="5">
    <source>
        <dbReference type="Pfam" id="PF02775"/>
    </source>
</evidence>
<organism evidence="7 8">
    <name type="scientific">Candidatus Desantisbacteria bacterium CG_4_10_14_0_8_um_filter_48_22</name>
    <dbReference type="NCBI Taxonomy" id="1974543"/>
    <lineage>
        <taxon>Bacteria</taxon>
        <taxon>Candidatus Desantisiibacteriota</taxon>
    </lineage>
</organism>
<feature type="domain" description="Thiamine pyrophosphate enzyme N-terminal TPP-binding" evidence="6">
    <location>
        <begin position="4"/>
        <end position="115"/>
    </location>
</feature>
<dbReference type="PANTHER" id="PTHR18968">
    <property type="entry name" value="THIAMINE PYROPHOSPHATE ENZYMES"/>
    <property type="match status" value="1"/>
</dbReference>
<dbReference type="GO" id="GO:0005948">
    <property type="term" value="C:acetolactate synthase complex"/>
    <property type="evidence" value="ECO:0007669"/>
    <property type="project" value="TreeGrafter"/>
</dbReference>
<dbReference type="InterPro" id="IPR045229">
    <property type="entry name" value="TPP_enz"/>
</dbReference>
<keyword evidence="2 3" id="KW-0786">Thiamine pyrophosphate</keyword>
<evidence type="ECO:0000313" key="7">
    <source>
        <dbReference type="EMBL" id="PIZ14849.1"/>
    </source>
</evidence>
<evidence type="ECO:0000256" key="3">
    <source>
        <dbReference type="RuleBase" id="RU362132"/>
    </source>
</evidence>
<evidence type="ECO:0000256" key="2">
    <source>
        <dbReference type="ARBA" id="ARBA00023052"/>
    </source>
</evidence>
<evidence type="ECO:0000259" key="4">
    <source>
        <dbReference type="Pfam" id="PF00205"/>
    </source>
</evidence>
<dbReference type="FunFam" id="3.40.50.970:FF:000007">
    <property type="entry name" value="Acetolactate synthase"/>
    <property type="match status" value="1"/>
</dbReference>
<comment type="similarity">
    <text evidence="1 3">Belongs to the TPP enzyme family.</text>
</comment>
<dbReference type="PANTHER" id="PTHR18968:SF13">
    <property type="entry name" value="ACETOLACTATE SYNTHASE CATALYTIC SUBUNIT, MITOCHONDRIAL"/>
    <property type="match status" value="1"/>
</dbReference>
<proteinExistence type="inferred from homology"/>
<comment type="caution">
    <text evidence="7">The sequence shown here is derived from an EMBL/GenBank/DDBJ whole genome shotgun (WGS) entry which is preliminary data.</text>
</comment>
<dbReference type="Pfam" id="PF02775">
    <property type="entry name" value="TPP_enzyme_C"/>
    <property type="match status" value="1"/>
</dbReference>
<dbReference type="SUPFAM" id="SSF52467">
    <property type="entry name" value="DHS-like NAD/FAD-binding domain"/>
    <property type="match status" value="1"/>
</dbReference>
<name>A0A2M7S5X2_9BACT</name>
<reference evidence="8" key="1">
    <citation type="submission" date="2017-09" db="EMBL/GenBank/DDBJ databases">
        <title>Depth-based differentiation of microbial function through sediment-hosted aquifers and enrichment of novel symbionts in the deep terrestrial subsurface.</title>
        <authorList>
            <person name="Probst A.J."/>
            <person name="Ladd B."/>
            <person name="Jarett J.K."/>
            <person name="Geller-Mcgrath D.E."/>
            <person name="Sieber C.M.K."/>
            <person name="Emerson J.B."/>
            <person name="Anantharaman K."/>
            <person name="Thomas B.C."/>
            <person name="Malmstrom R."/>
            <person name="Stieglmeier M."/>
            <person name="Klingl A."/>
            <person name="Woyke T."/>
            <person name="Ryan C.M."/>
            <person name="Banfield J.F."/>
        </authorList>
    </citation>
    <scope>NUCLEOTIDE SEQUENCE [LARGE SCALE GENOMIC DNA]</scope>
</reference>
<dbReference type="EMBL" id="PFMR01000298">
    <property type="protein sequence ID" value="PIZ14849.1"/>
    <property type="molecule type" value="Genomic_DNA"/>
</dbReference>
<evidence type="ECO:0000256" key="1">
    <source>
        <dbReference type="ARBA" id="ARBA00007812"/>
    </source>
</evidence>
<evidence type="ECO:0000259" key="6">
    <source>
        <dbReference type="Pfam" id="PF02776"/>
    </source>
</evidence>
<accession>A0A2M7S5X2</accession>
<dbReference type="CDD" id="cd07035">
    <property type="entry name" value="TPP_PYR_POX_like"/>
    <property type="match status" value="1"/>
</dbReference>
<dbReference type="Pfam" id="PF00205">
    <property type="entry name" value="TPP_enzyme_M"/>
    <property type="match status" value="1"/>
</dbReference>
<dbReference type="Proteomes" id="UP000229307">
    <property type="component" value="Unassembled WGS sequence"/>
</dbReference>
<dbReference type="InterPro" id="IPR012001">
    <property type="entry name" value="Thiamin_PyroP_enz_TPP-bd_dom"/>
</dbReference>
<dbReference type="Gene3D" id="3.40.50.970">
    <property type="match status" value="2"/>
</dbReference>
<dbReference type="InterPro" id="IPR029061">
    <property type="entry name" value="THDP-binding"/>
</dbReference>
<dbReference type="GO" id="GO:0003984">
    <property type="term" value="F:acetolactate synthase activity"/>
    <property type="evidence" value="ECO:0007669"/>
    <property type="project" value="TreeGrafter"/>
</dbReference>
<dbReference type="InterPro" id="IPR012000">
    <property type="entry name" value="Thiamin_PyroP_enz_cen_dom"/>
</dbReference>
<dbReference type="Gene3D" id="3.40.50.1220">
    <property type="entry name" value="TPP-binding domain"/>
    <property type="match status" value="1"/>
</dbReference>
<dbReference type="GO" id="GO:0000287">
    <property type="term" value="F:magnesium ion binding"/>
    <property type="evidence" value="ECO:0007669"/>
    <property type="project" value="InterPro"/>
</dbReference>
<dbReference type="AlphaFoldDB" id="A0A2M7S5X2"/>
<feature type="domain" description="Thiamine pyrophosphate enzyme TPP-binding" evidence="5">
    <location>
        <begin position="401"/>
        <end position="556"/>
    </location>
</feature>
<gene>
    <name evidence="7" type="ORF">COY52_10880</name>
</gene>
<feature type="domain" description="Thiamine pyrophosphate enzyme central" evidence="4">
    <location>
        <begin position="198"/>
        <end position="337"/>
    </location>
</feature>
<sequence length="598" mass="65695">MKLTGGEIIVQYLIKEGVPYAAGIPGHGCLALVDAFSRQKKIKMIQVRHEQSAVHLADGYYRACGKPLAVFTSIGPGAMNTVIGVATCFVDSTPVLVLTGQTHTHMFGKGVLQEIERGHDANSARVFEPIVKRWWQPVRPAQLPVIIQRAFNYMMSGRRGPVLIDLPMDVQAGCADVKLPDPLKHKPSGRFIGDPELVKNAVSLLASAKRPVILAGGGINASRAFAELKILAEKLGAAVITTMASKSCFPEDHYLYGWQAGSKGTTCGNKLCSSADVILSVGCRFADETTSSYKKGVSFSIPPTKLIQVDIDPVEIGKNYPAEVGITGDAGEVLRQMLSELKGRRIDEKKTYMNEIRRVREEWYRSIRHLRESNKVPVIISRFLKELRECLPRDAYVVTASGNAQAQIMQEFPFYEPGTMITSGGFSTMGFVVPAALGVKLAKPGKKVIGVLGDGDFMMTMQELATAVQYNIPVVFAVLNNFAWQAITDLQIAAYGEKSAAATRFFRDKDKTLYSPDFFSIAKGFGCYAEKISKPGEVQPAIRRAFESGRPAVVEVEVYREYPYSGSPAVGWWDVPIPTYMKEKRAKYEREKKGEGLS</sequence>
<dbReference type="GO" id="GO:0009099">
    <property type="term" value="P:L-valine biosynthetic process"/>
    <property type="evidence" value="ECO:0007669"/>
    <property type="project" value="TreeGrafter"/>
</dbReference>